<dbReference type="Proteomes" id="UP000053144">
    <property type="component" value="Unassembled WGS sequence"/>
</dbReference>
<name>A0A0L9T7P6_PHAAN</name>
<organism evidence="1 2">
    <name type="scientific">Phaseolus angularis</name>
    <name type="common">Azuki bean</name>
    <name type="synonym">Vigna angularis</name>
    <dbReference type="NCBI Taxonomy" id="3914"/>
    <lineage>
        <taxon>Eukaryota</taxon>
        <taxon>Viridiplantae</taxon>
        <taxon>Streptophyta</taxon>
        <taxon>Embryophyta</taxon>
        <taxon>Tracheophyta</taxon>
        <taxon>Spermatophyta</taxon>
        <taxon>Magnoliopsida</taxon>
        <taxon>eudicotyledons</taxon>
        <taxon>Gunneridae</taxon>
        <taxon>Pentapetalae</taxon>
        <taxon>rosids</taxon>
        <taxon>fabids</taxon>
        <taxon>Fabales</taxon>
        <taxon>Fabaceae</taxon>
        <taxon>Papilionoideae</taxon>
        <taxon>50 kb inversion clade</taxon>
        <taxon>NPAAA clade</taxon>
        <taxon>indigoferoid/millettioid clade</taxon>
        <taxon>Phaseoleae</taxon>
        <taxon>Vigna</taxon>
    </lineage>
</organism>
<gene>
    <name evidence="1" type="ORF">LR48_Vigan263s000400</name>
</gene>
<dbReference type="EMBL" id="KQ258317">
    <property type="protein sequence ID" value="KOM26381.1"/>
    <property type="molecule type" value="Genomic_DNA"/>
</dbReference>
<sequence>MRLLSWTRALELLLHQRAPITFHSSGGYLLPASPNREALGCVLLGCFRVHLPRYYPSSPSASGGTLFCWMLLSKCCWTLFFYHLNTSLPRVAPSLLLWAMTVKHLQSCWITLQDSFTLLLLLDAPPFAGCVMNEAKTVLSAVVLDRELCAAPPSKMLGRGMFLIEANLMLPSSTPGGPSCWTRDDSWMLLPVHSFIQAGQRGVISVCTPPLCWMLKLLVGPTLDVSWKRE</sequence>
<evidence type="ECO:0000313" key="2">
    <source>
        <dbReference type="Proteomes" id="UP000053144"/>
    </source>
</evidence>
<evidence type="ECO:0000313" key="1">
    <source>
        <dbReference type="EMBL" id="KOM26381.1"/>
    </source>
</evidence>
<dbReference type="Gramene" id="KOM26381">
    <property type="protein sequence ID" value="KOM26381"/>
    <property type="gene ID" value="LR48_Vigan263s000400"/>
</dbReference>
<reference evidence="2" key="1">
    <citation type="journal article" date="2015" name="Proc. Natl. Acad. Sci. U.S.A.">
        <title>Genome sequencing of adzuki bean (Vigna angularis) provides insight into high starch and low fat accumulation and domestication.</title>
        <authorList>
            <person name="Yang K."/>
            <person name="Tian Z."/>
            <person name="Chen C."/>
            <person name="Luo L."/>
            <person name="Zhao B."/>
            <person name="Wang Z."/>
            <person name="Yu L."/>
            <person name="Li Y."/>
            <person name="Sun Y."/>
            <person name="Li W."/>
            <person name="Chen Y."/>
            <person name="Li Y."/>
            <person name="Zhang Y."/>
            <person name="Ai D."/>
            <person name="Zhao J."/>
            <person name="Shang C."/>
            <person name="Ma Y."/>
            <person name="Wu B."/>
            <person name="Wang M."/>
            <person name="Gao L."/>
            <person name="Sun D."/>
            <person name="Zhang P."/>
            <person name="Guo F."/>
            <person name="Wang W."/>
            <person name="Li Y."/>
            <person name="Wang J."/>
            <person name="Varshney R.K."/>
            <person name="Wang J."/>
            <person name="Ling H.Q."/>
            <person name="Wan P."/>
        </authorList>
    </citation>
    <scope>NUCLEOTIDE SEQUENCE</scope>
    <source>
        <strain evidence="2">cv. Jingnong 6</strain>
    </source>
</reference>
<dbReference type="AlphaFoldDB" id="A0A0L9T7P6"/>
<protein>
    <submittedName>
        <fullName evidence="1">Uncharacterized protein</fullName>
    </submittedName>
</protein>
<accession>A0A0L9T7P6</accession>
<proteinExistence type="predicted"/>